<evidence type="ECO:0000313" key="5">
    <source>
        <dbReference type="Proteomes" id="UP000198661"/>
    </source>
</evidence>
<accession>A0A1I2MXK1</accession>
<keyword evidence="5" id="KW-1185">Reference proteome</keyword>
<dbReference type="AlphaFoldDB" id="A0A1I2MXK1"/>
<organism evidence="4 5">
    <name type="scientific">Planifilum fulgidum</name>
    <dbReference type="NCBI Taxonomy" id="201973"/>
    <lineage>
        <taxon>Bacteria</taxon>
        <taxon>Bacillati</taxon>
        <taxon>Bacillota</taxon>
        <taxon>Bacilli</taxon>
        <taxon>Bacillales</taxon>
        <taxon>Thermoactinomycetaceae</taxon>
        <taxon>Planifilum</taxon>
    </lineage>
</organism>
<feature type="binding site" evidence="3">
    <location>
        <position position="83"/>
    </location>
    <ligand>
        <name>Zn(2+)</name>
        <dbReference type="ChEBI" id="CHEBI:29105"/>
        <label>1</label>
        <note>catalytic</note>
    </ligand>
</feature>
<sequence length="280" mass="30109">MPLTSPKELLADAYRNRYAVAAFAAHNMEMMRAVVEAAEEAGAPVILQTTPATLRYAGLESIVAMARAAAEGAKVPVALHLDHGDTFETVVRCLRAGYTSVMVDASRLPFLENAAFVAKVTEAAHAAGVPVEAELGTIGGAEEGGAGEEELTDPEAAEEFVRRTGIDFLAPAFGTVHGVYKGEIRLDFSRLEAISRRVGLPLVMHGASGVPGEMIRRAIARGVSKVNFSTELKRAFVRQLRNYLSNHPEETDPRRILLPAREAVKQIAKRKIEIVSGVVP</sequence>
<evidence type="ECO:0000256" key="2">
    <source>
        <dbReference type="PIRSR" id="PIRSR001359-2"/>
    </source>
</evidence>
<feature type="binding site" evidence="2">
    <location>
        <begin position="227"/>
        <end position="230"/>
    </location>
    <ligand>
        <name>dihydroxyacetone phosphate</name>
        <dbReference type="ChEBI" id="CHEBI:57642"/>
    </ligand>
</feature>
<feature type="binding site" evidence="3">
    <location>
        <position position="104"/>
    </location>
    <ligand>
        <name>Zn(2+)</name>
        <dbReference type="ChEBI" id="CHEBI:29105"/>
        <label>2</label>
    </ligand>
</feature>
<dbReference type="STRING" id="201973.SAMN04488025_11040"/>
<dbReference type="OrthoDB" id="9803995at2"/>
<reference evidence="4 5" key="1">
    <citation type="submission" date="2016-10" db="EMBL/GenBank/DDBJ databases">
        <authorList>
            <person name="de Groot N.N."/>
        </authorList>
    </citation>
    <scope>NUCLEOTIDE SEQUENCE [LARGE SCALE GENOMIC DNA]</scope>
    <source>
        <strain evidence="4 5">DSM 44945</strain>
    </source>
</reference>
<dbReference type="PANTHER" id="PTHR30304:SF0">
    <property type="entry name" value="D-TAGATOSE-1,6-BISPHOSPHATE ALDOLASE SUBUNIT GATY-RELATED"/>
    <property type="match status" value="1"/>
</dbReference>
<dbReference type="SUPFAM" id="SSF51569">
    <property type="entry name" value="Aldolase"/>
    <property type="match status" value="1"/>
</dbReference>
<comment type="cofactor">
    <cofactor evidence="3">
        <name>Zn(2+)</name>
        <dbReference type="ChEBI" id="CHEBI:29105"/>
    </cofactor>
    <text evidence="3">Binds 2 Zn(2+) ions per subunit. One is catalytic and the other provides a structural contribution.</text>
</comment>
<gene>
    <name evidence="4" type="ORF">SAMN04488025_11040</name>
</gene>
<dbReference type="PANTHER" id="PTHR30304">
    <property type="entry name" value="D-TAGATOSE-1,6-BISPHOSPHATE ALDOLASE"/>
    <property type="match status" value="1"/>
</dbReference>
<protein>
    <submittedName>
        <fullName evidence="4">Fructose-bisphosphate aldolase, class II</fullName>
    </submittedName>
</protein>
<dbReference type="Pfam" id="PF01116">
    <property type="entry name" value="F_bP_aldolase"/>
    <property type="match status" value="1"/>
</dbReference>
<dbReference type="GO" id="GO:0016832">
    <property type="term" value="F:aldehyde-lyase activity"/>
    <property type="evidence" value="ECO:0007669"/>
    <property type="project" value="InterPro"/>
</dbReference>
<keyword evidence="3" id="KW-0862">Zinc</keyword>
<evidence type="ECO:0000256" key="1">
    <source>
        <dbReference type="PIRSR" id="PIRSR001359-1"/>
    </source>
</evidence>
<dbReference type="NCBIfam" id="TIGR00167">
    <property type="entry name" value="cbbA"/>
    <property type="match status" value="1"/>
</dbReference>
<dbReference type="RefSeq" id="WP_092037503.1">
    <property type="nucleotide sequence ID" value="NZ_FOOK01000010.1"/>
</dbReference>
<feature type="binding site" evidence="3">
    <location>
        <position position="177"/>
    </location>
    <ligand>
        <name>Zn(2+)</name>
        <dbReference type="ChEBI" id="CHEBI:29105"/>
        <label>1</label>
        <note>catalytic</note>
    </ligand>
</feature>
<dbReference type="InterPro" id="IPR000771">
    <property type="entry name" value="FBA_II"/>
</dbReference>
<dbReference type="PIRSF" id="PIRSF001359">
    <property type="entry name" value="F_bP_aldolase_II"/>
    <property type="match status" value="1"/>
</dbReference>
<proteinExistence type="predicted"/>
<dbReference type="CDD" id="cd00947">
    <property type="entry name" value="TBP_aldolase_IIB"/>
    <property type="match status" value="1"/>
</dbReference>
<feature type="binding site" evidence="3">
    <location>
        <position position="134"/>
    </location>
    <ligand>
        <name>Zn(2+)</name>
        <dbReference type="ChEBI" id="CHEBI:29105"/>
        <label>2</label>
    </ligand>
</feature>
<evidence type="ECO:0000313" key="4">
    <source>
        <dbReference type="EMBL" id="SFF96212.1"/>
    </source>
</evidence>
<name>A0A1I2MXK1_9BACL</name>
<dbReference type="Gene3D" id="3.20.20.70">
    <property type="entry name" value="Aldolase class I"/>
    <property type="match status" value="1"/>
</dbReference>
<feature type="binding site" evidence="2">
    <location>
        <begin position="206"/>
        <end position="208"/>
    </location>
    <ligand>
        <name>dihydroxyacetone phosphate</name>
        <dbReference type="ChEBI" id="CHEBI:57642"/>
    </ligand>
</feature>
<dbReference type="Proteomes" id="UP000198661">
    <property type="component" value="Unassembled WGS sequence"/>
</dbReference>
<feature type="binding site" evidence="3">
    <location>
        <position position="205"/>
    </location>
    <ligand>
        <name>Zn(2+)</name>
        <dbReference type="ChEBI" id="CHEBI:29105"/>
        <label>1</label>
        <note>catalytic</note>
    </ligand>
</feature>
<dbReference type="InterPro" id="IPR013785">
    <property type="entry name" value="Aldolase_TIM"/>
</dbReference>
<dbReference type="EMBL" id="FOOK01000010">
    <property type="protein sequence ID" value="SFF96212.1"/>
    <property type="molecule type" value="Genomic_DNA"/>
</dbReference>
<dbReference type="InterPro" id="IPR050246">
    <property type="entry name" value="Class_II_FBP_aldolase"/>
</dbReference>
<feature type="binding site" evidence="2">
    <location>
        <position position="178"/>
    </location>
    <ligand>
        <name>dihydroxyacetone phosphate</name>
        <dbReference type="ChEBI" id="CHEBI:57642"/>
    </ligand>
</feature>
<feature type="active site" description="Proton donor" evidence="1">
    <location>
        <position position="82"/>
    </location>
</feature>
<dbReference type="PROSITE" id="PS00806">
    <property type="entry name" value="ALDOLASE_CLASS_II_2"/>
    <property type="match status" value="1"/>
</dbReference>
<keyword evidence="3" id="KW-0479">Metal-binding</keyword>
<evidence type="ECO:0000256" key="3">
    <source>
        <dbReference type="PIRSR" id="PIRSR001359-3"/>
    </source>
</evidence>
<dbReference type="GO" id="GO:0008270">
    <property type="term" value="F:zinc ion binding"/>
    <property type="evidence" value="ECO:0007669"/>
    <property type="project" value="InterPro"/>
</dbReference>
<dbReference type="GO" id="GO:0005975">
    <property type="term" value="P:carbohydrate metabolic process"/>
    <property type="evidence" value="ECO:0007669"/>
    <property type="project" value="InterPro"/>
</dbReference>